<dbReference type="InterPro" id="IPR036775">
    <property type="entry name" value="DNA_pol_Y-fam_lit_finger_sf"/>
</dbReference>
<dbReference type="InterPro" id="IPR001126">
    <property type="entry name" value="UmuC"/>
</dbReference>
<sequence>MDDTSNGIKFHIDMDSFYSSVEVRENPELQGFPVIVGSDPKNGTGRGVVSTCSYEARKYGISSAMPVSKAYRLCPHAVFLPVNMELYKQVSSRVMNIIKKFSDKFEQVSVDEAYLEIGKTVGNYEDAVRYAQQIKDKIYNYEKLTCSIGIAPNKTIAKIASDFKKPDGLTAIKPEEVENFLSPLPVSKIPGVGKKTNEALDNLGVKTIGDLKNFDVQVLIGKFGKSGLRMYQIAKGIDNREVEEQTEVKSISKEDTFDEDIADPITAEEIIDILSDEVHNSLVKKKYLFKTVTLKLRLDDFTTCTRSKTFVSYRSEAGVIKKESKELMNQFIKNNGNCKFRLLGVEVSKLFKIKDGQTMITDFL</sequence>
<dbReference type="GO" id="GO:0006281">
    <property type="term" value="P:DNA repair"/>
    <property type="evidence" value="ECO:0007669"/>
    <property type="project" value="UniProtKB-UniRule"/>
</dbReference>
<dbReference type="HAMAP" id="MF_01113">
    <property type="entry name" value="DNApol_IV"/>
    <property type="match status" value="1"/>
</dbReference>
<dbReference type="InterPro" id="IPR022880">
    <property type="entry name" value="DNApol_IV"/>
</dbReference>
<dbReference type="GO" id="GO:0006261">
    <property type="term" value="P:DNA-templated DNA replication"/>
    <property type="evidence" value="ECO:0007669"/>
    <property type="project" value="UniProtKB-UniRule"/>
</dbReference>
<dbReference type="Gene3D" id="3.30.70.270">
    <property type="match status" value="1"/>
</dbReference>
<dbReference type="GO" id="GO:0003887">
    <property type="term" value="F:DNA-directed DNA polymerase activity"/>
    <property type="evidence" value="ECO:0007669"/>
    <property type="project" value="UniProtKB-UniRule"/>
</dbReference>
<feature type="domain" description="UmuC" evidence="17">
    <location>
        <begin position="9"/>
        <end position="193"/>
    </location>
</feature>
<keyword evidence="9 16" id="KW-0479">Metal-binding</keyword>
<dbReference type="PANTHER" id="PTHR11076:SF33">
    <property type="entry name" value="DNA POLYMERASE KAPPA"/>
    <property type="match status" value="1"/>
</dbReference>
<keyword evidence="11 16" id="KW-0460">Magnesium</keyword>
<dbReference type="PANTHER" id="PTHR11076">
    <property type="entry name" value="DNA REPAIR POLYMERASE UMUC / TRANSFERASE FAMILY MEMBER"/>
    <property type="match status" value="1"/>
</dbReference>
<evidence type="ECO:0000256" key="1">
    <source>
        <dbReference type="ARBA" id="ARBA00004496"/>
    </source>
</evidence>
<dbReference type="OrthoDB" id="372207at2157"/>
<dbReference type="SUPFAM" id="SSF56672">
    <property type="entry name" value="DNA/RNA polymerases"/>
    <property type="match status" value="1"/>
</dbReference>
<dbReference type="EC" id="2.7.7.7" evidence="16"/>
<keyword evidence="14 16" id="KW-0234">DNA repair</keyword>
<dbReference type="Gene3D" id="3.30.1490.100">
    <property type="entry name" value="DNA polymerase, Y-family, little finger domain"/>
    <property type="match status" value="1"/>
</dbReference>
<dbReference type="PROSITE" id="PS50173">
    <property type="entry name" value="UMUC"/>
    <property type="match status" value="1"/>
</dbReference>
<dbReference type="AlphaFoldDB" id="D7EB07"/>
<feature type="binding site" evidence="16">
    <location>
        <position position="111"/>
    </location>
    <ligand>
        <name>Mg(2+)</name>
        <dbReference type="ChEBI" id="CHEBI:18420"/>
    </ligand>
</feature>
<evidence type="ECO:0000259" key="17">
    <source>
        <dbReference type="PROSITE" id="PS50173"/>
    </source>
</evidence>
<dbReference type="SUPFAM" id="SSF100879">
    <property type="entry name" value="Lesion bypass DNA polymerase (Y-family), little finger domain"/>
    <property type="match status" value="1"/>
</dbReference>
<evidence type="ECO:0000256" key="10">
    <source>
        <dbReference type="ARBA" id="ARBA00022763"/>
    </source>
</evidence>
<evidence type="ECO:0000313" key="19">
    <source>
        <dbReference type="Proteomes" id="UP000000391"/>
    </source>
</evidence>
<comment type="cofactor">
    <cofactor evidence="16">
        <name>Mg(2+)</name>
        <dbReference type="ChEBI" id="CHEBI:18420"/>
    </cofactor>
    <text evidence="16">Binds 2 magnesium ions per subunit.</text>
</comment>
<evidence type="ECO:0000256" key="12">
    <source>
        <dbReference type="ARBA" id="ARBA00022932"/>
    </source>
</evidence>
<comment type="catalytic activity">
    <reaction evidence="15 16">
        <text>DNA(n) + a 2'-deoxyribonucleoside 5'-triphosphate = DNA(n+1) + diphosphate</text>
        <dbReference type="Rhea" id="RHEA:22508"/>
        <dbReference type="Rhea" id="RHEA-COMP:17339"/>
        <dbReference type="Rhea" id="RHEA-COMP:17340"/>
        <dbReference type="ChEBI" id="CHEBI:33019"/>
        <dbReference type="ChEBI" id="CHEBI:61560"/>
        <dbReference type="ChEBI" id="CHEBI:173112"/>
        <dbReference type="EC" id="2.7.7.7"/>
    </reaction>
</comment>
<dbReference type="Gene3D" id="1.10.150.20">
    <property type="entry name" value="5' to 3' exonuclease, C-terminal subdomain"/>
    <property type="match status" value="1"/>
</dbReference>
<feature type="binding site" evidence="16">
    <location>
        <position position="13"/>
    </location>
    <ligand>
        <name>Mg(2+)</name>
        <dbReference type="ChEBI" id="CHEBI:18420"/>
    </ligand>
</feature>
<evidence type="ECO:0000256" key="9">
    <source>
        <dbReference type="ARBA" id="ARBA00022723"/>
    </source>
</evidence>
<dbReference type="GO" id="GO:0000287">
    <property type="term" value="F:magnesium ion binding"/>
    <property type="evidence" value="ECO:0007669"/>
    <property type="project" value="UniProtKB-UniRule"/>
</dbReference>
<dbReference type="FunFam" id="3.30.1490.100:FF:000004">
    <property type="entry name" value="DNA polymerase IV"/>
    <property type="match status" value="1"/>
</dbReference>
<dbReference type="KEGG" id="mev:Metev_1685"/>
<dbReference type="InterPro" id="IPR053848">
    <property type="entry name" value="IMS_HHH_1"/>
</dbReference>
<dbReference type="Gene3D" id="3.40.1170.60">
    <property type="match status" value="1"/>
</dbReference>
<organism evidence="18 19">
    <name type="scientific">Methanohalobium evestigatum (strain ATCC BAA-1072 / DSM 3721 / NBRC 107634 / OCM 161 / Z-7303)</name>
    <dbReference type="NCBI Taxonomy" id="644295"/>
    <lineage>
        <taxon>Archaea</taxon>
        <taxon>Methanobacteriati</taxon>
        <taxon>Methanobacteriota</taxon>
        <taxon>Stenosarchaea group</taxon>
        <taxon>Methanomicrobia</taxon>
        <taxon>Methanosarcinales</taxon>
        <taxon>Methanosarcinaceae</taxon>
        <taxon>Methanohalobium</taxon>
    </lineage>
</organism>
<keyword evidence="6 16" id="KW-0808">Transferase</keyword>
<dbReference type="Pfam" id="PF11799">
    <property type="entry name" value="IMS_C"/>
    <property type="match status" value="1"/>
</dbReference>
<evidence type="ECO:0000256" key="15">
    <source>
        <dbReference type="ARBA" id="ARBA00049244"/>
    </source>
</evidence>
<dbReference type="GO" id="GO:0005737">
    <property type="term" value="C:cytoplasm"/>
    <property type="evidence" value="ECO:0007669"/>
    <property type="project" value="UniProtKB-SubCell"/>
</dbReference>
<dbReference type="InterPro" id="IPR050116">
    <property type="entry name" value="DNA_polymerase-Y"/>
</dbReference>
<evidence type="ECO:0000256" key="2">
    <source>
        <dbReference type="ARBA" id="ARBA00010945"/>
    </source>
</evidence>
<keyword evidence="13 16" id="KW-0238">DNA-binding</keyword>
<dbReference type="GO" id="GO:0003684">
    <property type="term" value="F:damaged DNA binding"/>
    <property type="evidence" value="ECO:0007669"/>
    <property type="project" value="InterPro"/>
</dbReference>
<dbReference type="Pfam" id="PF21999">
    <property type="entry name" value="IMS_HHH_1"/>
    <property type="match status" value="1"/>
</dbReference>
<dbReference type="HOGENOM" id="CLU_012348_1_2_2"/>
<keyword evidence="12 16" id="KW-0239">DNA-directed DNA polymerase</keyword>
<protein>
    <recommendedName>
        <fullName evidence="16">DNA polymerase IV</fullName>
        <shortName evidence="16">Pol IV</shortName>
        <ecNumber evidence="16">2.7.7.7</ecNumber>
    </recommendedName>
</protein>
<evidence type="ECO:0000256" key="6">
    <source>
        <dbReference type="ARBA" id="ARBA00022679"/>
    </source>
</evidence>
<proteinExistence type="inferred from homology"/>
<dbReference type="Proteomes" id="UP000000391">
    <property type="component" value="Chromosome"/>
</dbReference>
<dbReference type="GeneID" id="9347328"/>
<keyword evidence="5 16" id="KW-0963">Cytoplasm</keyword>
<evidence type="ECO:0000256" key="4">
    <source>
        <dbReference type="ARBA" id="ARBA00022457"/>
    </source>
</evidence>
<keyword evidence="19" id="KW-1185">Reference proteome</keyword>
<comment type="subunit">
    <text evidence="3 16">Monomer.</text>
</comment>
<dbReference type="InterPro" id="IPR043128">
    <property type="entry name" value="Rev_trsase/Diguanyl_cyclase"/>
</dbReference>
<dbReference type="RefSeq" id="WP_013195089.1">
    <property type="nucleotide sequence ID" value="NC_014253.1"/>
</dbReference>
<keyword evidence="4 16" id="KW-0515">Mutator protein</keyword>
<dbReference type="STRING" id="644295.Metev_1685"/>
<feature type="site" description="Substrate discrimination" evidence="16">
    <location>
        <position position="18"/>
    </location>
</feature>
<evidence type="ECO:0000256" key="8">
    <source>
        <dbReference type="ARBA" id="ARBA00022705"/>
    </source>
</evidence>
<dbReference type="FunFam" id="3.40.1170.60:FF:000001">
    <property type="entry name" value="DNA polymerase IV"/>
    <property type="match status" value="1"/>
</dbReference>
<feature type="active site" evidence="16">
    <location>
        <position position="112"/>
    </location>
</feature>
<evidence type="ECO:0000256" key="11">
    <source>
        <dbReference type="ARBA" id="ARBA00022842"/>
    </source>
</evidence>
<keyword evidence="10 16" id="KW-0227">DNA damage</keyword>
<evidence type="ECO:0000256" key="7">
    <source>
        <dbReference type="ARBA" id="ARBA00022695"/>
    </source>
</evidence>
<dbReference type="CDD" id="cd03586">
    <property type="entry name" value="PolY_Pol_IV_kappa"/>
    <property type="match status" value="1"/>
</dbReference>
<keyword evidence="8 16" id="KW-0235">DNA replication</keyword>
<dbReference type="InterPro" id="IPR017961">
    <property type="entry name" value="DNA_pol_Y-fam_little_finger"/>
</dbReference>
<evidence type="ECO:0000256" key="16">
    <source>
        <dbReference type="HAMAP-Rule" id="MF_01113"/>
    </source>
</evidence>
<comment type="function">
    <text evidence="16">Poorly processive, error-prone DNA polymerase involved in untargeted mutagenesis. Copies undamaged DNA at stalled replication forks, which arise in vivo from mismatched or misaligned primer ends. These misaligned primers can be extended by PolIV. Exhibits no 3'-5' exonuclease (proofreading) activity. May be involved in translesional synthesis.</text>
</comment>
<name>D7EB07_METEZ</name>
<gene>
    <name evidence="16" type="primary">dbh</name>
    <name evidence="18" type="ordered locus">Metev_1685</name>
</gene>
<dbReference type="Pfam" id="PF00817">
    <property type="entry name" value="IMS"/>
    <property type="match status" value="1"/>
</dbReference>
<evidence type="ECO:0000256" key="5">
    <source>
        <dbReference type="ARBA" id="ARBA00022490"/>
    </source>
</evidence>
<evidence type="ECO:0000256" key="3">
    <source>
        <dbReference type="ARBA" id="ARBA00011245"/>
    </source>
</evidence>
<comment type="similarity">
    <text evidence="2 16">Belongs to the DNA polymerase type-Y family.</text>
</comment>
<dbReference type="EMBL" id="CP002069">
    <property type="protein sequence ID" value="ADI74524.1"/>
    <property type="molecule type" value="Genomic_DNA"/>
</dbReference>
<comment type="subcellular location">
    <subcellularLocation>
        <location evidence="1 16">Cytoplasm</location>
    </subcellularLocation>
</comment>
<dbReference type="NCBIfam" id="NF002677">
    <property type="entry name" value="PRK02406.1"/>
    <property type="match status" value="1"/>
</dbReference>
<accession>D7EB07</accession>
<keyword evidence="7 16" id="KW-0548">Nucleotidyltransferase</keyword>
<dbReference type="GO" id="GO:0042276">
    <property type="term" value="P:error-prone translesion synthesis"/>
    <property type="evidence" value="ECO:0007669"/>
    <property type="project" value="TreeGrafter"/>
</dbReference>
<dbReference type="InterPro" id="IPR043502">
    <property type="entry name" value="DNA/RNA_pol_sf"/>
</dbReference>
<evidence type="ECO:0000313" key="18">
    <source>
        <dbReference type="EMBL" id="ADI74524.1"/>
    </source>
</evidence>
<evidence type="ECO:0000256" key="13">
    <source>
        <dbReference type="ARBA" id="ARBA00023125"/>
    </source>
</evidence>
<evidence type="ECO:0000256" key="14">
    <source>
        <dbReference type="ARBA" id="ARBA00023204"/>
    </source>
</evidence>
<reference evidence="18 19" key="1">
    <citation type="submission" date="2010-06" db="EMBL/GenBank/DDBJ databases">
        <title>Complete sequence chromosome of Methanohalobium evestigatum Z-7303.</title>
        <authorList>
            <consortium name="US DOE Joint Genome Institute"/>
            <person name="Lucas S."/>
            <person name="Copeland A."/>
            <person name="Lapidus A."/>
            <person name="Cheng J.-F."/>
            <person name="Bruce D."/>
            <person name="Goodwin L."/>
            <person name="Pitluck S."/>
            <person name="Saunders E."/>
            <person name="Detter J.C."/>
            <person name="Han C."/>
            <person name="Tapia R."/>
            <person name="Land M."/>
            <person name="Hauser L."/>
            <person name="Kyrpides N."/>
            <person name="Mikhailova N."/>
            <person name="Sieprawska-Lupa M."/>
            <person name="Whitman W.B."/>
            <person name="Anderson I."/>
            <person name="Woyke T."/>
        </authorList>
    </citation>
    <scope>NUCLEOTIDE SEQUENCE [LARGE SCALE GENOMIC DNA]</scope>
    <source>
        <strain evidence="19">ATCC BAA-1072 / DSM 3721 / NBRC 107634 / OCM 161 / Z-7303</strain>
    </source>
</reference>